<dbReference type="InterPro" id="IPR005234">
    <property type="entry name" value="ScpB_csome_segregation"/>
</dbReference>
<dbReference type="InterPro" id="IPR036388">
    <property type="entry name" value="WH-like_DNA-bd_sf"/>
</dbReference>
<keyword evidence="4" id="KW-0131">Cell cycle</keyword>
<dbReference type="GO" id="GO:0051301">
    <property type="term" value="P:cell division"/>
    <property type="evidence" value="ECO:0007669"/>
    <property type="project" value="UniProtKB-KW"/>
</dbReference>
<evidence type="ECO:0000313" key="5">
    <source>
        <dbReference type="EMBL" id="EXM39511.1"/>
    </source>
</evidence>
<dbReference type="RefSeq" id="WP_024857705.1">
    <property type="nucleotide sequence ID" value="NZ_JEOB01000002.1"/>
</dbReference>
<evidence type="ECO:0000256" key="1">
    <source>
        <dbReference type="ARBA" id="ARBA00022490"/>
    </source>
</evidence>
<keyword evidence="2" id="KW-0132">Cell division</keyword>
<dbReference type="PIRSF" id="PIRSF019345">
    <property type="entry name" value="ScpB"/>
    <property type="match status" value="1"/>
</dbReference>
<name>A0A011VWA5_RUMAL</name>
<dbReference type="SUPFAM" id="SSF46785">
    <property type="entry name" value="Winged helix' DNA-binding domain"/>
    <property type="match status" value="2"/>
</dbReference>
<dbReference type="EMBL" id="JEOB01000002">
    <property type="protein sequence ID" value="EXM39511.1"/>
    <property type="molecule type" value="Genomic_DNA"/>
</dbReference>
<keyword evidence="3" id="KW-0159">Chromosome partition</keyword>
<protein>
    <submittedName>
        <fullName evidence="5">Chromosome segregation and condensation protein ScpB</fullName>
    </submittedName>
</protein>
<comment type="caution">
    <text evidence="5">The sequence shown here is derived from an EMBL/GenBank/DDBJ whole genome shotgun (WGS) entry which is preliminary data.</text>
</comment>
<keyword evidence="6" id="KW-1185">Reference proteome</keyword>
<dbReference type="NCBIfam" id="TIGR00281">
    <property type="entry name" value="SMC-Scp complex subunit ScpB"/>
    <property type="match status" value="1"/>
</dbReference>
<dbReference type="Pfam" id="PF04079">
    <property type="entry name" value="SMC_ScpB"/>
    <property type="match status" value="1"/>
</dbReference>
<organism evidence="5 6">
    <name type="scientific">Ruminococcus albus SY3</name>
    <dbReference type="NCBI Taxonomy" id="1341156"/>
    <lineage>
        <taxon>Bacteria</taxon>
        <taxon>Bacillati</taxon>
        <taxon>Bacillota</taxon>
        <taxon>Clostridia</taxon>
        <taxon>Eubacteriales</taxon>
        <taxon>Oscillospiraceae</taxon>
        <taxon>Ruminococcus</taxon>
    </lineage>
</organism>
<dbReference type="PANTHER" id="PTHR34298">
    <property type="entry name" value="SEGREGATION AND CONDENSATION PROTEIN B"/>
    <property type="match status" value="1"/>
</dbReference>
<reference evidence="5 6" key="1">
    <citation type="submission" date="2013-06" db="EMBL/GenBank/DDBJ databases">
        <title>Rumen cellulosomics: divergent fiber-degrading strategies revealed by comparative genome-wide analysis of six Ruminococcal strains.</title>
        <authorList>
            <person name="Dassa B."/>
            <person name="Borovok I."/>
            <person name="Lamed R."/>
            <person name="Flint H."/>
            <person name="Yeoman C.J."/>
            <person name="White B."/>
            <person name="Bayer E.A."/>
        </authorList>
    </citation>
    <scope>NUCLEOTIDE SEQUENCE [LARGE SCALE GENOMIC DNA]</scope>
    <source>
        <strain evidence="5 6">SY3</strain>
    </source>
</reference>
<evidence type="ECO:0000256" key="3">
    <source>
        <dbReference type="ARBA" id="ARBA00022829"/>
    </source>
</evidence>
<dbReference type="AlphaFoldDB" id="A0A011VWA5"/>
<dbReference type="PANTHER" id="PTHR34298:SF2">
    <property type="entry name" value="SEGREGATION AND CONDENSATION PROTEIN B"/>
    <property type="match status" value="1"/>
</dbReference>
<keyword evidence="1" id="KW-0963">Cytoplasm</keyword>
<proteinExistence type="predicted"/>
<dbReference type="PATRIC" id="fig|1341156.4.peg.1700"/>
<gene>
    <name evidence="5" type="ORF">RASY3_06415</name>
</gene>
<evidence type="ECO:0000256" key="4">
    <source>
        <dbReference type="ARBA" id="ARBA00023306"/>
    </source>
</evidence>
<dbReference type="GO" id="GO:0051304">
    <property type="term" value="P:chromosome separation"/>
    <property type="evidence" value="ECO:0007669"/>
    <property type="project" value="InterPro"/>
</dbReference>
<evidence type="ECO:0000256" key="2">
    <source>
        <dbReference type="ARBA" id="ARBA00022618"/>
    </source>
</evidence>
<dbReference type="InterPro" id="IPR036390">
    <property type="entry name" value="WH_DNA-bd_sf"/>
</dbReference>
<evidence type="ECO:0000313" key="6">
    <source>
        <dbReference type="Proteomes" id="UP000021369"/>
    </source>
</evidence>
<dbReference type="OrthoDB" id="9806226at2"/>
<accession>A0A011VWA5</accession>
<dbReference type="Gene3D" id="1.10.10.10">
    <property type="entry name" value="Winged helix-like DNA-binding domain superfamily/Winged helix DNA-binding domain"/>
    <property type="match status" value="2"/>
</dbReference>
<dbReference type="Proteomes" id="UP000021369">
    <property type="component" value="Unassembled WGS sequence"/>
</dbReference>
<sequence length="189" mass="20397">MDIQELSNTLEAVLFASGEAVESKRLCEALSTDITSLEEAVAILETKYADNSGIELLRLDSAFQLATKQEYAPHIKSVLEIKRNSALSPAAMEALTIIAYNQPVTKAFVESVRGVDSSGVVNSLVEKGLLCEAGRLDLPGRPIAYATTENFLRAFKLSSLKDLPPLPEQSGQVTIDEVIEAAQAAEDEE</sequence>